<sequence>KSSGSGHQFRSISRFRIWFCQFSSYSSSSLMIVEHRPRPQYFNKDDDEYDELPKQIRASPLGSILWEILYYGKYLGVFLGNVLLLFWDDIYNFQIFFLPLSGTLVPSS</sequence>
<proteinExistence type="predicted"/>
<evidence type="ECO:0000313" key="2">
    <source>
        <dbReference type="EMBL" id="CRZ12409.1"/>
    </source>
</evidence>
<accession>A0A0H5RUJ8</accession>
<keyword evidence="1" id="KW-0472">Membrane</keyword>
<organism evidence="2">
    <name type="scientific">Spongospora subterranea</name>
    <dbReference type="NCBI Taxonomy" id="70186"/>
    <lineage>
        <taxon>Eukaryota</taxon>
        <taxon>Sar</taxon>
        <taxon>Rhizaria</taxon>
        <taxon>Endomyxa</taxon>
        <taxon>Phytomyxea</taxon>
        <taxon>Plasmodiophorida</taxon>
        <taxon>Plasmodiophoridae</taxon>
        <taxon>Spongospora</taxon>
    </lineage>
</organism>
<name>A0A0H5RUJ8_9EUKA</name>
<feature type="non-terminal residue" evidence="2">
    <location>
        <position position="1"/>
    </location>
</feature>
<feature type="transmembrane region" description="Helical" evidence="1">
    <location>
        <begin position="68"/>
        <end position="87"/>
    </location>
</feature>
<keyword evidence="1" id="KW-0812">Transmembrane</keyword>
<dbReference type="EMBL" id="HACM01011967">
    <property type="protein sequence ID" value="CRZ12409.1"/>
    <property type="molecule type" value="Transcribed_RNA"/>
</dbReference>
<protein>
    <submittedName>
        <fullName evidence="2">Uncharacterized protein</fullName>
    </submittedName>
</protein>
<keyword evidence="1" id="KW-1133">Transmembrane helix</keyword>
<evidence type="ECO:0000256" key="1">
    <source>
        <dbReference type="SAM" id="Phobius"/>
    </source>
</evidence>
<reference evidence="2" key="1">
    <citation type="submission" date="2015-04" db="EMBL/GenBank/DDBJ databases">
        <title>The genome sequence of the plant pathogenic Rhizarian Plasmodiophora brassicae reveals insights in its biotrophic life cycle and the origin of chitin synthesis.</title>
        <authorList>
            <person name="Schwelm A."/>
            <person name="Fogelqvist J."/>
            <person name="Knaust A."/>
            <person name="Julke S."/>
            <person name="Lilja T."/>
            <person name="Dhandapani V."/>
            <person name="Bonilla-Rosso G."/>
            <person name="Karlsson M."/>
            <person name="Shevchenko A."/>
            <person name="Choi S.R."/>
            <person name="Kim H.G."/>
            <person name="Park J.Y."/>
            <person name="Lim Y.P."/>
            <person name="Ludwig-Muller J."/>
            <person name="Dixelius C."/>
        </authorList>
    </citation>
    <scope>NUCLEOTIDE SEQUENCE</scope>
    <source>
        <tissue evidence="2">Potato root galls</tissue>
    </source>
</reference>
<dbReference type="AlphaFoldDB" id="A0A0H5RUJ8"/>